<reference evidence="1" key="1">
    <citation type="submission" date="2017-09" db="EMBL/GenBank/DDBJ databases">
        <title>Contemporary evolution of a Lepidopteran species, Heliothis virescens, in response to modern agricultural practices.</title>
        <authorList>
            <person name="Fritz M.L."/>
            <person name="Deyonke A.M."/>
            <person name="Papanicolaou A."/>
            <person name="Micinski S."/>
            <person name="Westbrook J."/>
            <person name="Gould F."/>
        </authorList>
    </citation>
    <scope>NUCLEOTIDE SEQUENCE [LARGE SCALE GENOMIC DNA]</scope>
    <source>
        <strain evidence="1">HvINT-</strain>
        <tissue evidence="1">Whole body</tissue>
    </source>
</reference>
<name>A0A2A4J6Z5_HELVI</name>
<dbReference type="EMBL" id="NWSH01002592">
    <property type="protein sequence ID" value="PCG67897.1"/>
    <property type="molecule type" value="Genomic_DNA"/>
</dbReference>
<organism evidence="1">
    <name type="scientific">Heliothis virescens</name>
    <name type="common">Tobacco budworm moth</name>
    <dbReference type="NCBI Taxonomy" id="7102"/>
    <lineage>
        <taxon>Eukaryota</taxon>
        <taxon>Metazoa</taxon>
        <taxon>Ecdysozoa</taxon>
        <taxon>Arthropoda</taxon>
        <taxon>Hexapoda</taxon>
        <taxon>Insecta</taxon>
        <taxon>Pterygota</taxon>
        <taxon>Neoptera</taxon>
        <taxon>Endopterygota</taxon>
        <taxon>Lepidoptera</taxon>
        <taxon>Glossata</taxon>
        <taxon>Ditrysia</taxon>
        <taxon>Noctuoidea</taxon>
        <taxon>Noctuidae</taxon>
        <taxon>Heliothinae</taxon>
        <taxon>Heliothis</taxon>
    </lineage>
</organism>
<sequence length="156" mass="18204">MSVLNVLLSKVVSYQEVMFQISIQTSCAEAENDTIAYFEEINTVMFSSRTIELVEFLESLVMYLKTGDRPVRRYFDSYSTPFHGFDEIVFSNRAVLLEEAMYSRTIELVEFLESLVMYLKTGDRPVRRYFDSYSTPFHGFDEIVFSNRAVLLEEAM</sequence>
<dbReference type="AlphaFoldDB" id="A0A2A4J6Z5"/>
<protein>
    <submittedName>
        <fullName evidence="1">Uncharacterized protein</fullName>
    </submittedName>
</protein>
<proteinExistence type="predicted"/>
<accession>A0A2A4J6Z5</accession>
<evidence type="ECO:0000313" key="1">
    <source>
        <dbReference type="EMBL" id="PCG67897.1"/>
    </source>
</evidence>
<gene>
    <name evidence="1" type="ORF">B5V51_5839</name>
</gene>
<comment type="caution">
    <text evidence="1">The sequence shown here is derived from an EMBL/GenBank/DDBJ whole genome shotgun (WGS) entry which is preliminary data.</text>
</comment>